<organism evidence="7 8">
    <name type="scientific">Megalops atlanticus</name>
    <name type="common">Tarpon</name>
    <name type="synonym">Clupea gigantea</name>
    <dbReference type="NCBI Taxonomy" id="7932"/>
    <lineage>
        <taxon>Eukaryota</taxon>
        <taxon>Metazoa</taxon>
        <taxon>Chordata</taxon>
        <taxon>Craniata</taxon>
        <taxon>Vertebrata</taxon>
        <taxon>Euteleostomi</taxon>
        <taxon>Actinopterygii</taxon>
        <taxon>Neopterygii</taxon>
        <taxon>Teleostei</taxon>
        <taxon>Elopiformes</taxon>
        <taxon>Megalopidae</taxon>
        <taxon>Megalops</taxon>
    </lineage>
</organism>
<feature type="transmembrane region" description="Helical" evidence="5">
    <location>
        <begin position="6"/>
        <end position="26"/>
    </location>
</feature>
<dbReference type="GO" id="GO:0070837">
    <property type="term" value="P:dehydroascorbic acid transport"/>
    <property type="evidence" value="ECO:0007669"/>
    <property type="project" value="TreeGrafter"/>
</dbReference>
<keyword evidence="4 5" id="KW-0472">Membrane</keyword>
<feature type="domain" description="Major facilitator superfamily (MFS) profile" evidence="6">
    <location>
        <begin position="1"/>
        <end position="154"/>
    </location>
</feature>
<comment type="subcellular location">
    <subcellularLocation>
        <location evidence="1">Membrane</location>
        <topology evidence="1">Multi-pass membrane protein</topology>
    </subcellularLocation>
</comment>
<dbReference type="Pfam" id="PF00083">
    <property type="entry name" value="Sugar_tr"/>
    <property type="match status" value="1"/>
</dbReference>
<evidence type="ECO:0000259" key="6">
    <source>
        <dbReference type="PROSITE" id="PS50850"/>
    </source>
</evidence>
<evidence type="ECO:0000256" key="5">
    <source>
        <dbReference type="SAM" id="Phobius"/>
    </source>
</evidence>
<feature type="transmembrane region" description="Helical" evidence="5">
    <location>
        <begin position="33"/>
        <end position="55"/>
    </location>
</feature>
<dbReference type="Gene3D" id="1.20.1250.20">
    <property type="entry name" value="MFS general substrate transporter like domains"/>
    <property type="match status" value="1"/>
</dbReference>
<protein>
    <recommendedName>
        <fullName evidence="6">Major facilitator superfamily (MFS) profile domain-containing protein</fullName>
    </recommendedName>
</protein>
<dbReference type="InterPro" id="IPR036259">
    <property type="entry name" value="MFS_trans_sf"/>
</dbReference>
<dbReference type="EMBL" id="JAFDVH010000004">
    <property type="protein sequence ID" value="KAG7481076.1"/>
    <property type="molecule type" value="Genomic_DNA"/>
</dbReference>
<dbReference type="PANTHER" id="PTHR23503:SF22">
    <property type="entry name" value="SOLUTE CARRIER FAMILY 2, FACILITATED GLUCOSE TRANSPORTER MEMBER 11"/>
    <property type="match status" value="1"/>
</dbReference>
<feature type="transmembrane region" description="Helical" evidence="5">
    <location>
        <begin position="61"/>
        <end position="88"/>
    </location>
</feature>
<dbReference type="Proteomes" id="UP001046870">
    <property type="component" value="Chromosome 4"/>
</dbReference>
<dbReference type="GO" id="GO:0055056">
    <property type="term" value="F:D-glucose transmembrane transporter activity"/>
    <property type="evidence" value="ECO:0007669"/>
    <property type="project" value="TreeGrafter"/>
</dbReference>
<evidence type="ECO:0000256" key="3">
    <source>
        <dbReference type="ARBA" id="ARBA00022989"/>
    </source>
</evidence>
<dbReference type="PROSITE" id="PS50850">
    <property type="entry name" value="MFS"/>
    <property type="match status" value="1"/>
</dbReference>
<gene>
    <name evidence="7" type="ORF">MATL_G00063060</name>
</gene>
<sequence>MDKIQYVTIGTGSCEFTASILSNLLIERLGRKMLLMGGYILMAGWAVVFMVALSLQHTVPWMPYLSMACIFAYILSFGMGPAGVTGVLPTEIFNQMARPAAYMIAGSLMWINLFFVGMVFPFLVSGFGQFCFIPFCAVCLLSSLFIGLVLPETKGKTLPAIASEYNKLNFRGQEAQCSVTAQTQYQLGKVLHSTAM</sequence>
<evidence type="ECO:0000313" key="8">
    <source>
        <dbReference type="Proteomes" id="UP001046870"/>
    </source>
</evidence>
<dbReference type="InterPro" id="IPR045263">
    <property type="entry name" value="GLUT"/>
</dbReference>
<dbReference type="GO" id="GO:0046323">
    <property type="term" value="P:D-glucose import"/>
    <property type="evidence" value="ECO:0007669"/>
    <property type="project" value="TreeGrafter"/>
</dbReference>
<accession>A0A9D3THL3</accession>
<dbReference type="OrthoDB" id="8120565at2759"/>
<dbReference type="AlphaFoldDB" id="A0A9D3THL3"/>
<feature type="transmembrane region" description="Helical" evidence="5">
    <location>
        <begin position="126"/>
        <end position="150"/>
    </location>
</feature>
<evidence type="ECO:0000256" key="1">
    <source>
        <dbReference type="ARBA" id="ARBA00004141"/>
    </source>
</evidence>
<dbReference type="PANTHER" id="PTHR23503">
    <property type="entry name" value="SOLUTE CARRIER FAMILY 2"/>
    <property type="match status" value="1"/>
</dbReference>
<keyword evidence="3 5" id="KW-1133">Transmembrane helix</keyword>
<dbReference type="InterPro" id="IPR020846">
    <property type="entry name" value="MFS_dom"/>
</dbReference>
<dbReference type="InterPro" id="IPR005828">
    <property type="entry name" value="MFS_sugar_transport-like"/>
</dbReference>
<evidence type="ECO:0000256" key="2">
    <source>
        <dbReference type="ARBA" id="ARBA00022692"/>
    </source>
</evidence>
<dbReference type="GO" id="GO:0005886">
    <property type="term" value="C:plasma membrane"/>
    <property type="evidence" value="ECO:0007669"/>
    <property type="project" value="TreeGrafter"/>
</dbReference>
<evidence type="ECO:0000256" key="4">
    <source>
        <dbReference type="ARBA" id="ARBA00023136"/>
    </source>
</evidence>
<evidence type="ECO:0000313" key="7">
    <source>
        <dbReference type="EMBL" id="KAG7481076.1"/>
    </source>
</evidence>
<feature type="transmembrane region" description="Helical" evidence="5">
    <location>
        <begin position="100"/>
        <end position="120"/>
    </location>
</feature>
<keyword evidence="2 5" id="KW-0812">Transmembrane</keyword>
<dbReference type="SUPFAM" id="SSF103473">
    <property type="entry name" value="MFS general substrate transporter"/>
    <property type="match status" value="1"/>
</dbReference>
<reference evidence="7" key="1">
    <citation type="submission" date="2021-01" db="EMBL/GenBank/DDBJ databases">
        <authorList>
            <person name="Zahm M."/>
            <person name="Roques C."/>
            <person name="Cabau C."/>
            <person name="Klopp C."/>
            <person name="Donnadieu C."/>
            <person name="Jouanno E."/>
            <person name="Lampietro C."/>
            <person name="Louis A."/>
            <person name="Herpin A."/>
            <person name="Echchiki A."/>
            <person name="Berthelot C."/>
            <person name="Parey E."/>
            <person name="Roest-Crollius H."/>
            <person name="Braasch I."/>
            <person name="Postlethwait J."/>
            <person name="Bobe J."/>
            <person name="Montfort J."/>
            <person name="Bouchez O."/>
            <person name="Begum T."/>
            <person name="Mejri S."/>
            <person name="Adams A."/>
            <person name="Chen W.-J."/>
            <person name="Guiguen Y."/>
        </authorList>
    </citation>
    <scope>NUCLEOTIDE SEQUENCE</scope>
    <source>
        <strain evidence="7">YG-15Mar2019-1</strain>
        <tissue evidence="7">Brain</tissue>
    </source>
</reference>
<name>A0A9D3THL3_MEGAT</name>
<proteinExistence type="predicted"/>
<keyword evidence="8" id="KW-1185">Reference proteome</keyword>
<comment type="caution">
    <text evidence="7">The sequence shown here is derived from an EMBL/GenBank/DDBJ whole genome shotgun (WGS) entry which is preliminary data.</text>
</comment>